<keyword evidence="3" id="KW-1185">Reference proteome</keyword>
<dbReference type="EMBL" id="JAFBCF010000001">
    <property type="protein sequence ID" value="MBM7799113.1"/>
    <property type="molecule type" value="Genomic_DNA"/>
</dbReference>
<evidence type="ECO:0000313" key="3">
    <source>
        <dbReference type="Proteomes" id="UP000704762"/>
    </source>
</evidence>
<reference evidence="2 3" key="1">
    <citation type="submission" date="2021-01" db="EMBL/GenBank/DDBJ databases">
        <title>Sequencing the genomes of 1000 actinobacteria strains.</title>
        <authorList>
            <person name="Klenk H.-P."/>
        </authorList>
    </citation>
    <scope>NUCLEOTIDE SEQUENCE [LARGE SCALE GENOMIC DNA]</scope>
    <source>
        <strain evidence="2 3">DSM 18662</strain>
    </source>
</reference>
<sequence length="277" mass="28626">MTSTSHTLTVPGASIHYELRGAGPLLAMIGAPMGSSGFAALAEAMASDFTVLTYDPRGSERSTVTDRTAATTPELLADDVHRVLAAVTDEPVAVLGSSGGAVTGLALVTAHPEQVSVLVAHEPPVLTLLSNAAEELATVEDIYQTYLRAGSDAAMRQFLLSIGVLGEEGSRQFAASPEPEPVPAPEIPQSDNDFFYANQIRATTAFRPDLAALQAAPTRIVVGVGATSAGQLAHRTGAALAEQLGQVATEFPGDHGGFAGETPAFAARLREVLRANV</sequence>
<evidence type="ECO:0000259" key="1">
    <source>
        <dbReference type="Pfam" id="PF00561"/>
    </source>
</evidence>
<dbReference type="Proteomes" id="UP000704762">
    <property type="component" value="Unassembled WGS sequence"/>
</dbReference>
<dbReference type="InterPro" id="IPR029058">
    <property type="entry name" value="AB_hydrolase_fold"/>
</dbReference>
<dbReference type="PANTHER" id="PTHR43433:SF5">
    <property type="entry name" value="AB HYDROLASE-1 DOMAIN-CONTAINING PROTEIN"/>
    <property type="match status" value="1"/>
</dbReference>
<dbReference type="PANTHER" id="PTHR43433">
    <property type="entry name" value="HYDROLASE, ALPHA/BETA FOLD FAMILY PROTEIN"/>
    <property type="match status" value="1"/>
</dbReference>
<proteinExistence type="predicted"/>
<organism evidence="2 3">
    <name type="scientific">Microlunatus panaciterrae</name>
    <dbReference type="NCBI Taxonomy" id="400768"/>
    <lineage>
        <taxon>Bacteria</taxon>
        <taxon>Bacillati</taxon>
        <taxon>Actinomycetota</taxon>
        <taxon>Actinomycetes</taxon>
        <taxon>Propionibacteriales</taxon>
        <taxon>Propionibacteriaceae</taxon>
        <taxon>Microlunatus</taxon>
    </lineage>
</organism>
<dbReference type="InterPro" id="IPR000073">
    <property type="entry name" value="AB_hydrolase_1"/>
</dbReference>
<accession>A0ABS2RKC1</accession>
<dbReference type="Gene3D" id="3.40.50.1820">
    <property type="entry name" value="alpha/beta hydrolase"/>
    <property type="match status" value="1"/>
</dbReference>
<comment type="caution">
    <text evidence="2">The sequence shown here is derived from an EMBL/GenBank/DDBJ whole genome shotgun (WGS) entry which is preliminary data.</text>
</comment>
<dbReference type="SUPFAM" id="SSF53474">
    <property type="entry name" value="alpha/beta-Hydrolases"/>
    <property type="match status" value="1"/>
</dbReference>
<dbReference type="Pfam" id="PF00561">
    <property type="entry name" value="Abhydrolase_1"/>
    <property type="match status" value="1"/>
</dbReference>
<evidence type="ECO:0000313" key="2">
    <source>
        <dbReference type="EMBL" id="MBM7799113.1"/>
    </source>
</evidence>
<name>A0ABS2RKC1_9ACTN</name>
<dbReference type="RefSeq" id="WP_204917656.1">
    <property type="nucleotide sequence ID" value="NZ_BAAAQP010000002.1"/>
</dbReference>
<feature type="domain" description="AB hydrolase-1" evidence="1">
    <location>
        <begin position="30"/>
        <end position="149"/>
    </location>
</feature>
<dbReference type="InterPro" id="IPR050471">
    <property type="entry name" value="AB_hydrolase"/>
</dbReference>
<gene>
    <name evidence="2" type="ORF">JOE57_002034</name>
</gene>
<protein>
    <submittedName>
        <fullName evidence="2">Pimeloyl-ACP methyl ester carboxylesterase</fullName>
    </submittedName>
</protein>